<feature type="transmembrane region" description="Helical" evidence="7">
    <location>
        <begin position="354"/>
        <end position="373"/>
    </location>
</feature>
<dbReference type="Pfam" id="PF00361">
    <property type="entry name" value="Proton_antipo_M"/>
    <property type="match status" value="1"/>
</dbReference>
<feature type="domain" description="NADH:quinone oxidoreductase/Mrp antiporter transmembrane" evidence="8">
    <location>
        <begin position="115"/>
        <end position="398"/>
    </location>
</feature>
<dbReference type="GO" id="GO:0012505">
    <property type="term" value="C:endomembrane system"/>
    <property type="evidence" value="ECO:0007669"/>
    <property type="project" value="UniProtKB-SubCell"/>
</dbReference>
<dbReference type="RefSeq" id="WP_147146385.1">
    <property type="nucleotide sequence ID" value="NZ_BJXN01000005.1"/>
</dbReference>
<feature type="transmembrane region" description="Helical" evidence="7">
    <location>
        <begin position="192"/>
        <end position="217"/>
    </location>
</feature>
<reference evidence="9 10" key="1">
    <citation type="submission" date="2019-07" db="EMBL/GenBank/DDBJ databases">
        <title>Whole genome shotgun sequence of Oceanithermus desulfurans NBRC 100063.</title>
        <authorList>
            <person name="Hosoyama A."/>
            <person name="Uohara A."/>
            <person name="Ohji S."/>
            <person name="Ichikawa N."/>
        </authorList>
    </citation>
    <scope>NUCLEOTIDE SEQUENCE [LARGE SCALE GENOMIC DNA]</scope>
    <source>
        <strain evidence="9 10">NBRC 100063</strain>
    </source>
</reference>
<dbReference type="PANTHER" id="PTHR43507">
    <property type="entry name" value="NADH-UBIQUINONE OXIDOREDUCTASE CHAIN 4"/>
    <property type="match status" value="1"/>
</dbReference>
<evidence type="ECO:0000256" key="6">
    <source>
        <dbReference type="RuleBase" id="RU000320"/>
    </source>
</evidence>
<name>A0A511RK97_9DEIN</name>
<dbReference type="OrthoDB" id="9811718at2"/>
<evidence type="ECO:0000259" key="8">
    <source>
        <dbReference type="Pfam" id="PF00361"/>
    </source>
</evidence>
<dbReference type="GO" id="GO:0016020">
    <property type="term" value="C:membrane"/>
    <property type="evidence" value="ECO:0007669"/>
    <property type="project" value="UniProtKB-SubCell"/>
</dbReference>
<keyword evidence="3 6" id="KW-0812">Transmembrane</keyword>
<dbReference type="InterPro" id="IPR003918">
    <property type="entry name" value="NADH_UbQ_OxRdtase"/>
</dbReference>
<evidence type="ECO:0000256" key="3">
    <source>
        <dbReference type="ARBA" id="ARBA00022692"/>
    </source>
</evidence>
<dbReference type="GO" id="GO:0048039">
    <property type="term" value="F:ubiquinone binding"/>
    <property type="evidence" value="ECO:0007669"/>
    <property type="project" value="TreeGrafter"/>
</dbReference>
<dbReference type="InterPro" id="IPR010227">
    <property type="entry name" value="NADH_Q_OxRdtase_chainM/4"/>
</dbReference>
<comment type="subcellular location">
    <subcellularLocation>
        <location evidence="1">Endomembrane system</location>
        <topology evidence="1">Multi-pass membrane protein</topology>
    </subcellularLocation>
    <subcellularLocation>
        <location evidence="6">Membrane</location>
        <topology evidence="6">Multi-pass membrane protein</topology>
    </subcellularLocation>
</comment>
<feature type="transmembrane region" description="Helical" evidence="7">
    <location>
        <begin position="311"/>
        <end position="333"/>
    </location>
</feature>
<keyword evidence="4 7" id="KW-1133">Transmembrane helix</keyword>
<organism evidence="9 10">
    <name type="scientific">Oceanithermus desulfurans NBRC 100063</name>
    <dbReference type="NCBI Taxonomy" id="1227550"/>
    <lineage>
        <taxon>Bacteria</taxon>
        <taxon>Thermotogati</taxon>
        <taxon>Deinococcota</taxon>
        <taxon>Deinococci</taxon>
        <taxon>Thermales</taxon>
        <taxon>Thermaceae</taxon>
        <taxon>Oceanithermus</taxon>
    </lineage>
</organism>
<sequence>MIHVLIFLPLVFGLLVLLRPGQARGLGLLGAAAALVLGLVSFGAFLDGSSGAYQVPLLAEAGVYYAVAWDGVGAVLMLAVVITTFIALLAAHDVPPAMVGLALLMESGLLGILAARDLVLFYVFFEATLIPSLLMLGLFGGSGRVRALVKFAIFTLVGSLLMLAGILAVRYLGGAPSFLQADLVAHPLAGAAGTWAFAAFLIAFMVKTPLFPLHVWLPDFHAENHPSGLADVMGTLYKVGLFGFFRWALPLFPEAFAAFQPWLLALAALTALGAAWTAYAQTDWKRLLAYGALSHMGVGALGLFSGTPEGALGAIFLLAASAVYTGALFLFAGSLHRRFGTLDLRPTSGLAKSAPALAALGLILVLAMVGLPGLSGFPGEFMNLLGAWQTSPVWTFVGFLAVIAAAAYALGAYQQIFHSAPDKPADDLDAFEWQWGTLATLVIVFMGVYPKLFTQALQPAAEALAALLGGGR</sequence>
<dbReference type="GO" id="GO:0015990">
    <property type="term" value="P:electron transport coupled proton transport"/>
    <property type="evidence" value="ECO:0007669"/>
    <property type="project" value="TreeGrafter"/>
</dbReference>
<evidence type="ECO:0000256" key="2">
    <source>
        <dbReference type="ARBA" id="ARBA00009025"/>
    </source>
</evidence>
<feature type="transmembrane region" description="Helical" evidence="7">
    <location>
        <begin position="393"/>
        <end position="413"/>
    </location>
</feature>
<keyword evidence="5 7" id="KW-0472">Membrane</keyword>
<dbReference type="PANTHER" id="PTHR43507:SF1">
    <property type="entry name" value="NADH-UBIQUINONE OXIDOREDUCTASE CHAIN 4"/>
    <property type="match status" value="1"/>
</dbReference>
<evidence type="ECO:0000256" key="5">
    <source>
        <dbReference type="ARBA" id="ARBA00023136"/>
    </source>
</evidence>
<protein>
    <submittedName>
        <fullName evidence="9">NADH-quinone oxidoreductase subunit 13</fullName>
    </submittedName>
</protein>
<dbReference type="NCBIfam" id="TIGR01972">
    <property type="entry name" value="NDH_I_M"/>
    <property type="match status" value="1"/>
</dbReference>
<feature type="transmembrane region" description="Helical" evidence="7">
    <location>
        <begin position="97"/>
        <end position="115"/>
    </location>
</feature>
<dbReference type="AlphaFoldDB" id="A0A511RK97"/>
<comment type="caution">
    <text evidence="9">The sequence shown here is derived from an EMBL/GenBank/DDBJ whole genome shotgun (WGS) entry which is preliminary data.</text>
</comment>
<feature type="transmembrane region" description="Helical" evidence="7">
    <location>
        <begin position="121"/>
        <end position="139"/>
    </location>
</feature>
<evidence type="ECO:0000313" key="9">
    <source>
        <dbReference type="EMBL" id="GEM89507.1"/>
    </source>
</evidence>
<evidence type="ECO:0000256" key="1">
    <source>
        <dbReference type="ARBA" id="ARBA00004127"/>
    </source>
</evidence>
<dbReference type="Proteomes" id="UP000321827">
    <property type="component" value="Unassembled WGS sequence"/>
</dbReference>
<accession>A0A511RK97</accession>
<dbReference type="EMBL" id="BJXN01000005">
    <property type="protein sequence ID" value="GEM89507.1"/>
    <property type="molecule type" value="Genomic_DNA"/>
</dbReference>
<feature type="transmembrane region" description="Helical" evidence="7">
    <location>
        <begin position="261"/>
        <end position="280"/>
    </location>
</feature>
<evidence type="ECO:0000313" key="10">
    <source>
        <dbReference type="Proteomes" id="UP000321827"/>
    </source>
</evidence>
<feature type="transmembrane region" description="Helical" evidence="7">
    <location>
        <begin position="63"/>
        <end position="90"/>
    </location>
</feature>
<dbReference type="PRINTS" id="PR01437">
    <property type="entry name" value="NUOXDRDTASE4"/>
</dbReference>
<comment type="similarity">
    <text evidence="2">Belongs to the complex I subunit 4 family.</text>
</comment>
<evidence type="ECO:0000256" key="7">
    <source>
        <dbReference type="SAM" id="Phobius"/>
    </source>
</evidence>
<gene>
    <name evidence="9" type="primary">nqo13</name>
    <name evidence="9" type="ORF">ODE01S_09410</name>
</gene>
<dbReference type="GO" id="GO:0042773">
    <property type="term" value="P:ATP synthesis coupled electron transport"/>
    <property type="evidence" value="ECO:0007669"/>
    <property type="project" value="InterPro"/>
</dbReference>
<feature type="transmembrane region" description="Helical" evidence="7">
    <location>
        <begin position="229"/>
        <end position="249"/>
    </location>
</feature>
<proteinExistence type="inferred from homology"/>
<feature type="transmembrane region" description="Helical" evidence="7">
    <location>
        <begin position="151"/>
        <end position="172"/>
    </location>
</feature>
<dbReference type="GO" id="GO:0003954">
    <property type="term" value="F:NADH dehydrogenase activity"/>
    <property type="evidence" value="ECO:0007669"/>
    <property type="project" value="TreeGrafter"/>
</dbReference>
<dbReference type="GO" id="GO:0008137">
    <property type="term" value="F:NADH dehydrogenase (ubiquinone) activity"/>
    <property type="evidence" value="ECO:0007669"/>
    <property type="project" value="InterPro"/>
</dbReference>
<evidence type="ECO:0000256" key="4">
    <source>
        <dbReference type="ARBA" id="ARBA00022989"/>
    </source>
</evidence>
<dbReference type="InterPro" id="IPR001750">
    <property type="entry name" value="ND/Mrp_TM"/>
</dbReference>
<feature type="transmembrane region" description="Helical" evidence="7">
    <location>
        <begin position="287"/>
        <end position="305"/>
    </location>
</feature>